<evidence type="ECO:0000256" key="2">
    <source>
        <dbReference type="SAM" id="MobiDB-lite"/>
    </source>
</evidence>
<dbReference type="SUPFAM" id="SSF47353">
    <property type="entry name" value="Retrovirus capsid dimerization domain-like"/>
    <property type="match status" value="1"/>
</dbReference>
<evidence type="ECO:0000313" key="4">
    <source>
        <dbReference type="Proteomes" id="UP001374579"/>
    </source>
</evidence>
<evidence type="ECO:0000313" key="3">
    <source>
        <dbReference type="EMBL" id="KAK7096359.1"/>
    </source>
</evidence>
<reference evidence="3 4" key="1">
    <citation type="submission" date="2024-02" db="EMBL/GenBank/DDBJ databases">
        <title>Chromosome-scale genome assembly of the rough periwinkle Littorina saxatilis.</title>
        <authorList>
            <person name="De Jode A."/>
            <person name="Faria R."/>
            <person name="Formenti G."/>
            <person name="Sims Y."/>
            <person name="Smith T.P."/>
            <person name="Tracey A."/>
            <person name="Wood J.M.D."/>
            <person name="Zagrodzka Z.B."/>
            <person name="Johannesson K."/>
            <person name="Butlin R.K."/>
            <person name="Leder E.H."/>
        </authorList>
    </citation>
    <scope>NUCLEOTIDE SEQUENCE [LARGE SCALE GENOMIC DNA]</scope>
    <source>
        <strain evidence="3">Snail1</strain>
        <tissue evidence="3">Muscle</tissue>
    </source>
</reference>
<keyword evidence="1" id="KW-0175">Coiled coil</keyword>
<feature type="compositionally biased region" description="Polar residues" evidence="2">
    <location>
        <begin position="319"/>
        <end position="332"/>
    </location>
</feature>
<dbReference type="PANTHER" id="PTHR46888:SF1">
    <property type="entry name" value="RIBONUCLEASE H"/>
    <property type="match status" value="1"/>
</dbReference>
<organism evidence="3 4">
    <name type="scientific">Littorina saxatilis</name>
    <dbReference type="NCBI Taxonomy" id="31220"/>
    <lineage>
        <taxon>Eukaryota</taxon>
        <taxon>Metazoa</taxon>
        <taxon>Spiralia</taxon>
        <taxon>Lophotrochozoa</taxon>
        <taxon>Mollusca</taxon>
        <taxon>Gastropoda</taxon>
        <taxon>Caenogastropoda</taxon>
        <taxon>Littorinimorpha</taxon>
        <taxon>Littorinoidea</taxon>
        <taxon>Littorinidae</taxon>
        <taxon>Littorina</taxon>
    </lineage>
</organism>
<feature type="compositionally biased region" description="Gly residues" evidence="2">
    <location>
        <begin position="299"/>
        <end position="308"/>
    </location>
</feature>
<dbReference type="InterPro" id="IPR038269">
    <property type="entry name" value="SCAN_sf"/>
</dbReference>
<comment type="caution">
    <text evidence="3">The sequence shown here is derived from an EMBL/GenBank/DDBJ whole genome shotgun (WGS) entry which is preliminary data.</text>
</comment>
<accession>A0AAN9B0A2</accession>
<keyword evidence="4" id="KW-1185">Reference proteome</keyword>
<evidence type="ECO:0008006" key="5">
    <source>
        <dbReference type="Google" id="ProtNLM"/>
    </source>
</evidence>
<proteinExistence type="predicted"/>
<dbReference type="AlphaFoldDB" id="A0AAN9B0A2"/>
<dbReference type="Proteomes" id="UP001374579">
    <property type="component" value="Unassembled WGS sequence"/>
</dbReference>
<dbReference type="PANTHER" id="PTHR46888">
    <property type="entry name" value="ZINC KNUCKLE DOMAINCONTAINING PROTEIN-RELATED"/>
    <property type="match status" value="1"/>
</dbReference>
<dbReference type="EMBL" id="JBAMIC010000014">
    <property type="protein sequence ID" value="KAK7096359.1"/>
    <property type="molecule type" value="Genomic_DNA"/>
</dbReference>
<dbReference type="Gene3D" id="1.10.4020.10">
    <property type="entry name" value="DNA breaking-rejoining enzymes"/>
    <property type="match status" value="1"/>
</dbReference>
<gene>
    <name evidence="3" type="ORF">V1264_005661</name>
</gene>
<feature type="coiled-coil region" evidence="1">
    <location>
        <begin position="54"/>
        <end position="93"/>
    </location>
</feature>
<protein>
    <recommendedName>
        <fullName evidence="5">SCAN box domain-containing protein</fullName>
    </recommendedName>
</protein>
<feature type="region of interest" description="Disordered" evidence="2">
    <location>
        <begin position="275"/>
        <end position="351"/>
    </location>
</feature>
<evidence type="ECO:0000256" key="1">
    <source>
        <dbReference type="SAM" id="Coils"/>
    </source>
</evidence>
<sequence length="351" mass="39633">MASQEEVQALVAQFKVEGEALGKDGASLNKYVEDSLREERAARREALLKRENDIALQEKELAAARELKERELAEQAKIENRRLDIEEEKANREAKLRADELVEKASKNKLANRPKIPYFDDKSDDIESYLYRFDKHAASLKWSKDEKALILPTLLRGRALNYFQELPVEDTNDYAKLSAHLLKRFKCTEEGFRTQFRSCKPESGETMHVFFSRMRRFFTRWTDMAGVGTDFALLCDLVLREQILSSCASSLVTFLKEDKHTTAQTMIDAAERYREAHPSQNLAAKGSSDPLLANVGLPSGRGGHSGGRGGHRFSKKSSQGDTNPPTEQNSDVARSGSAPDNKGWQRCLSSW</sequence>
<name>A0AAN9B0A2_9CAEN</name>